<dbReference type="GO" id="GO:0005886">
    <property type="term" value="C:plasma membrane"/>
    <property type="evidence" value="ECO:0007669"/>
    <property type="project" value="TreeGrafter"/>
</dbReference>
<evidence type="ECO:0000313" key="3">
    <source>
        <dbReference type="Proteomes" id="UP001372338"/>
    </source>
</evidence>
<gene>
    <name evidence="2" type="ORF">RIF29_26427</name>
</gene>
<keyword evidence="3" id="KW-1185">Reference proteome</keyword>
<dbReference type="AlphaFoldDB" id="A0AAN9HY41"/>
<dbReference type="PANTHER" id="PTHR31650:SF1">
    <property type="entry name" value="WAX ESTER SYNTHASE_DIACYLGLYCEROL ACYLTRANSFERASE 4-RELATED"/>
    <property type="match status" value="1"/>
</dbReference>
<reference evidence="2 3" key="1">
    <citation type="submission" date="2024-01" db="EMBL/GenBank/DDBJ databases">
        <title>The genomes of 5 underutilized Papilionoideae crops provide insights into root nodulation and disease resistanc.</title>
        <authorList>
            <person name="Yuan L."/>
        </authorList>
    </citation>
    <scope>NUCLEOTIDE SEQUENCE [LARGE SCALE GENOMIC DNA]</scope>
    <source>
        <strain evidence="2">ZHUSHIDOU_FW_LH</strain>
        <tissue evidence="2">Leaf</tissue>
    </source>
</reference>
<proteinExistence type="predicted"/>
<evidence type="ECO:0000313" key="2">
    <source>
        <dbReference type="EMBL" id="KAK7260408.1"/>
    </source>
</evidence>
<name>A0AAN9HY41_CROPI</name>
<comment type="caution">
    <text evidence="2">The sequence shown here is derived from an EMBL/GenBank/DDBJ whole genome shotgun (WGS) entry which is preliminary data.</text>
</comment>
<accession>A0AAN9HY41</accession>
<dbReference type="InterPro" id="IPR009721">
    <property type="entry name" value="O-acyltransferase_WSD1_C"/>
</dbReference>
<evidence type="ECO:0000259" key="1">
    <source>
        <dbReference type="Pfam" id="PF06974"/>
    </source>
</evidence>
<dbReference type="Pfam" id="PF06974">
    <property type="entry name" value="WS_DGAT_C"/>
    <property type="match status" value="1"/>
</dbReference>
<feature type="domain" description="O-acyltransferase WSD1 C-terminal" evidence="1">
    <location>
        <begin position="116"/>
        <end position="259"/>
    </location>
</feature>
<dbReference type="GO" id="GO:0019432">
    <property type="term" value="P:triglyceride biosynthetic process"/>
    <property type="evidence" value="ECO:0007669"/>
    <property type="project" value="TreeGrafter"/>
</dbReference>
<organism evidence="2 3">
    <name type="scientific">Crotalaria pallida</name>
    <name type="common">Smooth rattlebox</name>
    <name type="synonym">Crotalaria striata</name>
    <dbReference type="NCBI Taxonomy" id="3830"/>
    <lineage>
        <taxon>Eukaryota</taxon>
        <taxon>Viridiplantae</taxon>
        <taxon>Streptophyta</taxon>
        <taxon>Embryophyta</taxon>
        <taxon>Tracheophyta</taxon>
        <taxon>Spermatophyta</taxon>
        <taxon>Magnoliopsida</taxon>
        <taxon>eudicotyledons</taxon>
        <taxon>Gunneridae</taxon>
        <taxon>Pentapetalae</taxon>
        <taxon>rosids</taxon>
        <taxon>fabids</taxon>
        <taxon>Fabales</taxon>
        <taxon>Fabaceae</taxon>
        <taxon>Papilionoideae</taxon>
        <taxon>50 kb inversion clade</taxon>
        <taxon>genistoids sensu lato</taxon>
        <taxon>core genistoids</taxon>
        <taxon>Crotalarieae</taxon>
        <taxon>Crotalaria</taxon>
    </lineage>
</organism>
<dbReference type="GO" id="GO:0008374">
    <property type="term" value="F:O-acyltransferase activity"/>
    <property type="evidence" value="ECO:0007669"/>
    <property type="project" value="InterPro"/>
</dbReference>
<dbReference type="EMBL" id="JAYWIO010000005">
    <property type="protein sequence ID" value="KAK7260408.1"/>
    <property type="molecule type" value="Genomic_DNA"/>
</dbReference>
<dbReference type="Proteomes" id="UP001372338">
    <property type="component" value="Unassembled WGS sequence"/>
</dbReference>
<dbReference type="PANTHER" id="PTHR31650">
    <property type="entry name" value="O-ACYLTRANSFERASE (WSD1-LIKE) FAMILY PROTEIN"/>
    <property type="match status" value="1"/>
</dbReference>
<dbReference type="InterPro" id="IPR045034">
    <property type="entry name" value="O-acyltransferase_WSD1-like"/>
</dbReference>
<protein>
    <recommendedName>
        <fullName evidence="1">O-acyltransferase WSD1 C-terminal domain-containing protein</fullName>
    </recommendedName>
</protein>
<sequence>MVVQPSQGCKMMRESSLRVASCPYGGMSFKLQRGTWRQWERKRHRGTINDVLLGVTQVGLCRYLNRGVDANDGAKNHRSGALKKMRLRAAVIVNIRPVAGIQDLADMMVEKSKAKWGNWVGYIILPFPVALQKDPLKYVRQAKATVDRKKHSLEAIFTYVCVKLVHNLFGFKAAACITRRVLFNTTLTFSSMPGPVEEISFYGHPVAYIAPSAYGLPQALIIHLTSYANKMTISLSVDPSVIPDPSILCDDLEESLKLIVDAVQKNLIANVVV</sequence>